<name>A0A7W3R7I0_9ACTN</name>
<reference evidence="1 2" key="1">
    <citation type="submission" date="2020-08" db="EMBL/GenBank/DDBJ databases">
        <title>Sequencing the genomes of 1000 actinobacteria strains.</title>
        <authorList>
            <person name="Klenk H.-P."/>
        </authorList>
    </citation>
    <scope>NUCLEOTIDE SEQUENCE [LARGE SCALE GENOMIC DNA]</scope>
    <source>
        <strain evidence="1 2">DSM 45823</strain>
    </source>
</reference>
<keyword evidence="2" id="KW-1185">Reference proteome</keyword>
<comment type="caution">
    <text evidence="1">The sequence shown here is derived from an EMBL/GenBank/DDBJ whole genome shotgun (WGS) entry which is preliminary data.</text>
</comment>
<proteinExistence type="predicted"/>
<sequence length="55" mass="6238">MNLRLHLQVHDPSKETNMRLMRMLNVARALMARAMTQAAHSPTAAVLALCLIFMF</sequence>
<dbReference type="AlphaFoldDB" id="A0A7W3R7I0"/>
<evidence type="ECO:0000313" key="1">
    <source>
        <dbReference type="EMBL" id="MBA9002534.1"/>
    </source>
</evidence>
<dbReference type="Proteomes" id="UP000539313">
    <property type="component" value="Unassembled WGS sequence"/>
</dbReference>
<dbReference type="EMBL" id="JACJII010000001">
    <property type="protein sequence ID" value="MBA9002534.1"/>
    <property type="molecule type" value="Genomic_DNA"/>
</dbReference>
<accession>A0A7W3R7I0</accession>
<organism evidence="1 2">
    <name type="scientific">Thermomonospora cellulosilytica</name>
    <dbReference type="NCBI Taxonomy" id="1411118"/>
    <lineage>
        <taxon>Bacteria</taxon>
        <taxon>Bacillati</taxon>
        <taxon>Actinomycetota</taxon>
        <taxon>Actinomycetes</taxon>
        <taxon>Streptosporangiales</taxon>
        <taxon>Thermomonosporaceae</taxon>
        <taxon>Thermomonospora</taxon>
    </lineage>
</organism>
<gene>
    <name evidence="1" type="ORF">HNR21_001416</name>
</gene>
<protein>
    <submittedName>
        <fullName evidence="1">Uncharacterized protein</fullName>
    </submittedName>
</protein>
<dbReference type="RefSeq" id="WP_182704533.1">
    <property type="nucleotide sequence ID" value="NZ_JACJII010000001.1"/>
</dbReference>
<evidence type="ECO:0000313" key="2">
    <source>
        <dbReference type="Proteomes" id="UP000539313"/>
    </source>
</evidence>